<evidence type="ECO:0000313" key="11">
    <source>
        <dbReference type="Proteomes" id="UP000054877"/>
    </source>
</evidence>
<dbReference type="Pfam" id="PF00282">
    <property type="entry name" value="Pyridoxal_deC"/>
    <property type="match status" value="1"/>
</dbReference>
<comment type="catalytic activity">
    <reaction evidence="6 9">
        <text>L-glutamate + H(+) = 4-aminobutanoate + CO2</text>
        <dbReference type="Rhea" id="RHEA:17785"/>
        <dbReference type="ChEBI" id="CHEBI:15378"/>
        <dbReference type="ChEBI" id="CHEBI:16526"/>
        <dbReference type="ChEBI" id="CHEBI:29985"/>
        <dbReference type="ChEBI" id="CHEBI:59888"/>
        <dbReference type="EC" id="4.1.1.15"/>
    </reaction>
</comment>
<evidence type="ECO:0000256" key="8">
    <source>
        <dbReference type="RuleBase" id="RU000382"/>
    </source>
</evidence>
<organism evidence="10 11">
    <name type="scientific">Legionella spiritensis</name>
    <dbReference type="NCBI Taxonomy" id="452"/>
    <lineage>
        <taxon>Bacteria</taxon>
        <taxon>Pseudomonadati</taxon>
        <taxon>Pseudomonadota</taxon>
        <taxon>Gammaproteobacteria</taxon>
        <taxon>Legionellales</taxon>
        <taxon>Legionellaceae</taxon>
        <taxon>Legionella</taxon>
    </lineage>
</organism>
<dbReference type="Gene3D" id="3.40.640.10">
    <property type="entry name" value="Type I PLP-dependent aspartate aminotransferase-like (Major domain)"/>
    <property type="match status" value="1"/>
</dbReference>
<keyword evidence="5 8" id="KW-0456">Lyase</keyword>
<dbReference type="GO" id="GO:0006538">
    <property type="term" value="P:L-glutamate catabolic process"/>
    <property type="evidence" value="ECO:0007669"/>
    <property type="project" value="TreeGrafter"/>
</dbReference>
<accession>A0A0W0YW48</accession>
<comment type="cofactor">
    <cofactor evidence="1 7 8">
        <name>pyridoxal 5'-phosphate</name>
        <dbReference type="ChEBI" id="CHEBI:597326"/>
    </cofactor>
</comment>
<gene>
    <name evidence="10" type="primary">gadB</name>
    <name evidence="10" type="ORF">Lspi_2761</name>
</gene>
<dbReference type="STRING" id="452.Lspi_2761"/>
<dbReference type="InterPro" id="IPR002129">
    <property type="entry name" value="PyrdxlP-dep_de-COase"/>
</dbReference>
<keyword evidence="4 7" id="KW-0663">Pyridoxal phosphate</keyword>
<proteinExistence type="inferred from homology"/>
<evidence type="ECO:0000256" key="4">
    <source>
        <dbReference type="ARBA" id="ARBA00022898"/>
    </source>
</evidence>
<dbReference type="GO" id="GO:0030170">
    <property type="term" value="F:pyridoxal phosphate binding"/>
    <property type="evidence" value="ECO:0007669"/>
    <property type="project" value="InterPro"/>
</dbReference>
<keyword evidence="11" id="KW-1185">Reference proteome</keyword>
<dbReference type="GO" id="GO:0005829">
    <property type="term" value="C:cytosol"/>
    <property type="evidence" value="ECO:0007669"/>
    <property type="project" value="TreeGrafter"/>
</dbReference>
<dbReference type="SUPFAM" id="SSF53383">
    <property type="entry name" value="PLP-dependent transferases"/>
    <property type="match status" value="1"/>
</dbReference>
<evidence type="ECO:0000256" key="5">
    <source>
        <dbReference type="ARBA" id="ARBA00023239"/>
    </source>
</evidence>
<dbReference type="GO" id="GO:0004351">
    <property type="term" value="F:glutamate decarboxylase activity"/>
    <property type="evidence" value="ECO:0007669"/>
    <property type="project" value="UniProtKB-EC"/>
</dbReference>
<dbReference type="RefSeq" id="WP_058484674.1">
    <property type="nucleotide sequence ID" value="NZ_CAAAII010000012.1"/>
</dbReference>
<protein>
    <recommendedName>
        <fullName evidence="3 9">Glutamate decarboxylase</fullName>
        <ecNumber evidence="3 9">4.1.1.15</ecNumber>
    </recommendedName>
</protein>
<dbReference type="OrthoDB" id="9803665at2"/>
<comment type="caution">
    <text evidence="10">The sequence shown here is derived from an EMBL/GenBank/DDBJ whole genome shotgun (WGS) entry which is preliminary data.</text>
</comment>
<evidence type="ECO:0000256" key="3">
    <source>
        <dbReference type="ARBA" id="ARBA00012421"/>
    </source>
</evidence>
<dbReference type="PANTHER" id="PTHR43321:SF3">
    <property type="entry name" value="GLUTAMATE DECARBOXYLASE"/>
    <property type="match status" value="1"/>
</dbReference>
<dbReference type="AlphaFoldDB" id="A0A0W0YW48"/>
<evidence type="ECO:0000313" key="10">
    <source>
        <dbReference type="EMBL" id="KTD61141.1"/>
    </source>
</evidence>
<dbReference type="NCBIfam" id="TIGR01788">
    <property type="entry name" value="Glu-decarb-GAD"/>
    <property type="match status" value="1"/>
</dbReference>
<dbReference type="PANTHER" id="PTHR43321">
    <property type="entry name" value="GLUTAMATE DECARBOXYLASE"/>
    <property type="match status" value="1"/>
</dbReference>
<dbReference type="EC" id="4.1.1.15" evidence="3 9"/>
<evidence type="ECO:0000256" key="7">
    <source>
        <dbReference type="PIRSR" id="PIRSR602129-50"/>
    </source>
</evidence>
<dbReference type="InterPro" id="IPR015424">
    <property type="entry name" value="PyrdxlP-dep_Trfase"/>
</dbReference>
<keyword evidence="9" id="KW-0210">Decarboxylase</keyword>
<evidence type="ECO:0000256" key="2">
    <source>
        <dbReference type="ARBA" id="ARBA00009533"/>
    </source>
</evidence>
<dbReference type="InterPro" id="IPR010107">
    <property type="entry name" value="Glutamate_decarboxylase"/>
</dbReference>
<sequence length="465" mass="52924">MKKQDERKDDEWLAPVYGSRWDMSSMAKTDIPDDSMRGDQAFQIIRDEMGLQGNPSLNLATFVTTWMEPEAERLMQLGAMYNLIDEDEYPQLKIIEDRLIRMQASLFHAPKENDPVGMTTSGSSEAIMLGLLAHKWQWRKHRRDKGLGDSRPNIIFGADVHTCWEKFARYFDVDMKIIPMKPGKYTINAHDVQPLLDEYTIAVGGIVGTTFTGQVDDVASINQLLIEHKKKTGQDIPIHIDAASGGFVMPFANPDFAWDFRLEQVRSINVSNHKFGLVYAGLGSLIFKDKKDLPKDLPFKINYLGGAMDNYSLNFSKSSSMLLAQYYNFLRFGKEGYQRIIDAVMHNAVILENYLTDSGHFEVLTDTKFLPIVVVKLKEEFGFTVFDISGELKKYGWIIPAYSLPAEAEDISVLRMVIKENFSHDLAEKLISDIKEVIRNLQGQTTSKPTVVKEHRSKTKPHHIC</sequence>
<comment type="similarity">
    <text evidence="2 8">Belongs to the group II decarboxylase family.</text>
</comment>
<evidence type="ECO:0000256" key="6">
    <source>
        <dbReference type="ARBA" id="ARBA00048868"/>
    </source>
</evidence>
<feature type="modified residue" description="N6-(pyridoxal phosphate)lysine" evidence="7">
    <location>
        <position position="274"/>
    </location>
</feature>
<evidence type="ECO:0000256" key="1">
    <source>
        <dbReference type="ARBA" id="ARBA00001933"/>
    </source>
</evidence>
<dbReference type="InterPro" id="IPR015421">
    <property type="entry name" value="PyrdxlP-dep_Trfase_major"/>
</dbReference>
<reference evidence="10 11" key="1">
    <citation type="submission" date="2015-11" db="EMBL/GenBank/DDBJ databases">
        <title>Genomic analysis of 38 Legionella species identifies large and diverse effector repertoires.</title>
        <authorList>
            <person name="Burstein D."/>
            <person name="Amaro F."/>
            <person name="Zusman T."/>
            <person name="Lifshitz Z."/>
            <person name="Cohen O."/>
            <person name="Gilbert J.A."/>
            <person name="Pupko T."/>
            <person name="Shuman H.A."/>
            <person name="Segal G."/>
        </authorList>
    </citation>
    <scope>NUCLEOTIDE SEQUENCE [LARGE SCALE GENOMIC DNA]</scope>
    <source>
        <strain evidence="10 11">Mt.St.Helens-9</strain>
    </source>
</reference>
<dbReference type="PATRIC" id="fig|452.5.peg.3056"/>
<dbReference type="Proteomes" id="UP000054877">
    <property type="component" value="Unassembled WGS sequence"/>
</dbReference>
<name>A0A0W0YW48_LEGSP</name>
<dbReference type="Gene3D" id="4.10.280.50">
    <property type="match status" value="1"/>
</dbReference>
<dbReference type="EMBL" id="LNYX01000034">
    <property type="protein sequence ID" value="KTD61141.1"/>
    <property type="molecule type" value="Genomic_DNA"/>
</dbReference>
<dbReference type="Gene3D" id="3.90.1150.160">
    <property type="match status" value="1"/>
</dbReference>
<evidence type="ECO:0000256" key="9">
    <source>
        <dbReference type="RuleBase" id="RU361171"/>
    </source>
</evidence>